<feature type="signal peptide" evidence="1">
    <location>
        <begin position="1"/>
        <end position="28"/>
    </location>
</feature>
<accession>A0ABX6N9C2</accession>
<reference evidence="2 3" key="1">
    <citation type="submission" date="2020-05" db="EMBL/GenBank/DDBJ databases">
        <title>Compete genome of Limnobacter sp. SAORIC-580.</title>
        <authorList>
            <person name="Song J."/>
            <person name="Cho J.-C."/>
        </authorList>
    </citation>
    <scope>NUCLEOTIDE SEQUENCE [LARGE SCALE GENOMIC DNA]</scope>
    <source>
        <strain evidence="2 3">SAORIC-580</strain>
    </source>
</reference>
<dbReference type="PIRSF" id="PIRSF004649">
    <property type="entry name" value="MlaC"/>
    <property type="match status" value="1"/>
</dbReference>
<dbReference type="Proteomes" id="UP000501130">
    <property type="component" value="Chromosome"/>
</dbReference>
<dbReference type="InterPro" id="IPR008869">
    <property type="entry name" value="MlaC/ttg2D"/>
</dbReference>
<dbReference type="RefSeq" id="WP_171100749.1">
    <property type="nucleotide sequence ID" value="NZ_CP053084.1"/>
</dbReference>
<name>A0ABX6N9C2_9BURK</name>
<proteinExistence type="predicted"/>
<dbReference type="Gene3D" id="3.10.450.50">
    <property type="match status" value="1"/>
</dbReference>
<protein>
    <submittedName>
        <fullName evidence="2">ABC transporter substrate-binding protein</fullName>
    </submittedName>
</protein>
<gene>
    <name evidence="2" type="ORF">HKT17_13590</name>
</gene>
<organism evidence="2 3">
    <name type="scientific">Limnobacter profundi</name>
    <dbReference type="NCBI Taxonomy" id="2732163"/>
    <lineage>
        <taxon>Bacteria</taxon>
        <taxon>Pseudomonadati</taxon>
        <taxon>Pseudomonadota</taxon>
        <taxon>Betaproteobacteria</taxon>
        <taxon>Burkholderiales</taxon>
        <taxon>Burkholderiaceae</taxon>
        <taxon>Limnobacter</taxon>
    </lineage>
</organism>
<evidence type="ECO:0000256" key="1">
    <source>
        <dbReference type="SAM" id="SignalP"/>
    </source>
</evidence>
<dbReference type="PANTHER" id="PTHR36573">
    <property type="entry name" value="INTERMEMBRANE PHOSPHOLIPID TRANSPORT SYSTEM BINDING PROTEIN MLAC"/>
    <property type="match status" value="1"/>
</dbReference>
<evidence type="ECO:0000313" key="2">
    <source>
        <dbReference type="EMBL" id="QJR30653.1"/>
    </source>
</evidence>
<feature type="chain" id="PRO_5046523153" evidence="1">
    <location>
        <begin position="29"/>
        <end position="207"/>
    </location>
</feature>
<keyword evidence="3" id="KW-1185">Reference proteome</keyword>
<evidence type="ECO:0000313" key="3">
    <source>
        <dbReference type="Proteomes" id="UP000501130"/>
    </source>
</evidence>
<keyword evidence="1" id="KW-0732">Signal</keyword>
<dbReference type="Pfam" id="PF05494">
    <property type="entry name" value="MlaC"/>
    <property type="match status" value="1"/>
</dbReference>
<sequence>MNIAVNKLFQWVAAAALGFGLIAQPAMAQDMPANEFVEKFSNEVLAEIKARKQELLADPKKLDALIDQKVMPNVNFRKMTQLVVGRPWREATPEQREQITKEFRTLLVKTYSGALAQVGDQTLQVDRLRARPEDTDVIVNSRVIQKGAPPVDLAYRVEKKDGKWLIYDLSVLGLWLVDSYKAQFGTVLSNSGVDGLIQTLKTLNAKG</sequence>
<dbReference type="EMBL" id="CP053084">
    <property type="protein sequence ID" value="QJR30653.1"/>
    <property type="molecule type" value="Genomic_DNA"/>
</dbReference>
<dbReference type="Gene3D" id="1.10.10.640">
    <property type="entry name" value="phospholipid-binding protein"/>
    <property type="match status" value="1"/>
</dbReference>
<dbReference type="PANTHER" id="PTHR36573:SF1">
    <property type="entry name" value="INTERMEMBRANE PHOSPHOLIPID TRANSPORT SYSTEM BINDING PROTEIN MLAC"/>
    <property type="match status" value="1"/>
</dbReference>